<dbReference type="AlphaFoldDB" id="A0A6N2LDD0"/>
<dbReference type="SUPFAM" id="SSF53474">
    <property type="entry name" value="alpha/beta-Hydrolases"/>
    <property type="match status" value="2"/>
</dbReference>
<accession>A0A6N2LDD0</accession>
<dbReference type="FunFam" id="3.40.50.1820:FF:000161">
    <property type="entry name" value="Epoxide hydrolase"/>
    <property type="match status" value="1"/>
</dbReference>
<dbReference type="Pfam" id="PF00561">
    <property type="entry name" value="Abhydrolase_1"/>
    <property type="match status" value="2"/>
</dbReference>
<comment type="function">
    <text evidence="7">Epoxide hydrolase involved in the biosynthesis of cucurbitacin and mogroside tetracyclic triterpene natural products (e.g. siamenoside I and mogrosides IV, V and VI). Cucurbitacins have cytotoxic properties and exhibit deterrent taste as a defense barrier against herbivores. Mogrosides are nonsugar highly oxygenated compounds used as high-intensity zero-calorie sweeteners; they also possess pharmacological properties such as regulating immunity, lowering blood sugar and lipid levels, protecting the liver, and acting as antioxidants and antitumor agents. Catalyzes the hydrolysis of aromatic epoxide-containing substrates, such as the conversion of 24,25-epoxycucurbitadienol to 24,25-dihydroxycucurbitadienol.</text>
</comment>
<gene>
    <name evidence="10" type="ORF">SVIM_LOCUS203771</name>
</gene>
<keyword evidence="4" id="KW-0378">Hydrolase</keyword>
<evidence type="ECO:0000256" key="3">
    <source>
        <dbReference type="ARBA" id="ARBA00013006"/>
    </source>
</evidence>
<evidence type="ECO:0000256" key="1">
    <source>
        <dbReference type="ARBA" id="ARBA00004721"/>
    </source>
</evidence>
<reference evidence="10" key="1">
    <citation type="submission" date="2019-03" db="EMBL/GenBank/DDBJ databases">
        <authorList>
            <person name="Mank J."/>
            <person name="Almeida P."/>
        </authorList>
    </citation>
    <scope>NUCLEOTIDE SEQUENCE</scope>
    <source>
        <strain evidence="10">78183</strain>
    </source>
</reference>
<evidence type="ECO:0000256" key="6">
    <source>
        <dbReference type="ARBA" id="ARBA00051067"/>
    </source>
</evidence>
<dbReference type="EC" id="3.3.2.10" evidence="3"/>
<feature type="domain" description="AB hydrolase-1" evidence="9">
    <location>
        <begin position="27"/>
        <end position="159"/>
    </location>
</feature>
<dbReference type="GO" id="GO:0004301">
    <property type="term" value="F:epoxide hydrolase activity"/>
    <property type="evidence" value="ECO:0007669"/>
    <property type="project" value="UniProtKB-EC"/>
</dbReference>
<dbReference type="InterPro" id="IPR000639">
    <property type="entry name" value="Epox_hydrolase-like"/>
</dbReference>
<dbReference type="PRINTS" id="PR00412">
    <property type="entry name" value="EPOXHYDRLASE"/>
</dbReference>
<evidence type="ECO:0000259" key="9">
    <source>
        <dbReference type="Pfam" id="PF00561"/>
    </source>
</evidence>
<dbReference type="EMBL" id="CAADRP010001335">
    <property type="protein sequence ID" value="VFU37915.1"/>
    <property type="molecule type" value="Genomic_DNA"/>
</dbReference>
<evidence type="ECO:0000256" key="7">
    <source>
        <dbReference type="ARBA" id="ARBA00058358"/>
    </source>
</evidence>
<comment type="similarity">
    <text evidence="5">Belongs to the AB hydrolase superfamily. Epoxide hydrolase family.</text>
</comment>
<evidence type="ECO:0000256" key="5">
    <source>
        <dbReference type="ARBA" id="ARBA00038334"/>
    </source>
</evidence>
<dbReference type="PANTHER" id="PTHR43329">
    <property type="entry name" value="EPOXIDE HYDROLASE"/>
    <property type="match status" value="1"/>
</dbReference>
<comment type="catalytic activity">
    <reaction evidence="8">
        <text>(24S)-24,25-epoxycucurbitadienol + H2O = (24R)-24,25-dihydroxycucurbitadienol</text>
        <dbReference type="Rhea" id="RHEA:81855"/>
        <dbReference type="ChEBI" id="CHEBI:15377"/>
        <dbReference type="ChEBI" id="CHEBI:229949"/>
        <dbReference type="ChEBI" id="CHEBI:229950"/>
    </reaction>
    <physiologicalReaction direction="left-to-right" evidence="8">
        <dbReference type="Rhea" id="RHEA:81856"/>
    </physiologicalReaction>
</comment>
<feature type="domain" description="AB hydrolase-1" evidence="9">
    <location>
        <begin position="323"/>
        <end position="391"/>
    </location>
</feature>
<evidence type="ECO:0000256" key="4">
    <source>
        <dbReference type="ARBA" id="ARBA00022801"/>
    </source>
</evidence>
<evidence type="ECO:0000256" key="2">
    <source>
        <dbReference type="ARBA" id="ARBA00011738"/>
    </source>
</evidence>
<dbReference type="Gene3D" id="3.40.50.1820">
    <property type="entry name" value="alpha/beta hydrolase"/>
    <property type="match status" value="3"/>
</dbReference>
<comment type="pathway">
    <text evidence="1">Secondary metabolite biosynthesis; terpenoid biosynthesis.</text>
</comment>
<name>A0A6N2LDD0_SALVM</name>
<evidence type="ECO:0000313" key="10">
    <source>
        <dbReference type="EMBL" id="VFU37915.1"/>
    </source>
</evidence>
<dbReference type="InterPro" id="IPR000073">
    <property type="entry name" value="AB_hydrolase_1"/>
</dbReference>
<sequence length="556" mass="62950">MDLGEVNHQRIKTNGIMLHVVEKGSGPLVLLLHGFPEFWYSWRHQITFLASHGYHVVAPDLRGCGDSDSPLSPSSYTVLHLAGDLIVTDLALIFEKAFVVGHDWGAVLGWHLSLLRPDRVKGLMAISVPYFPRDPVAKAIESFRERFGDGFYISQFQEPGRAERAFAGYDYLTVMKKFFLINKTDLLVAPAGMEIIDHLQTPAVLPPWITEEELQVYADKFEESGFTGPLNYYRAMDLNWELSAPWQGAKVTVPTKCIVGDKDIGFDPYRTREYVQGDTFKGLVPDLETATILSTKREHMKFPKKFLPSFKSFLWNIEKGSGPLVLLLHGFPEFWYSWRHQITFLASHGYHVVAPDLRGCGDSDSPLSPSSYTVLHLAGDLVGLLDYFGEQQEPGRAERAFARYDYLTVMKKFLLINKTDLLIAPAGMEIIDHLQTPSVLPPWITEEELQVYADKFEESGFTGPLNYYRAMNLNWELCAPWQGAKVTVPTKCIFGDKDVGFDSYGTREYVQGDTFKGLVPDLEVVILDGHHFINEERAHEVSQEILTFLQKLSVEQ</sequence>
<dbReference type="InterPro" id="IPR029058">
    <property type="entry name" value="AB_hydrolase_fold"/>
</dbReference>
<protein>
    <recommendedName>
        <fullName evidence="3">soluble epoxide hydrolase</fullName>
        <ecNumber evidence="3">3.3.2.10</ecNumber>
    </recommendedName>
</protein>
<comment type="catalytic activity">
    <reaction evidence="6">
        <text>an epoxide + H2O = an ethanediol</text>
        <dbReference type="Rhea" id="RHEA:19037"/>
        <dbReference type="ChEBI" id="CHEBI:15377"/>
        <dbReference type="ChEBI" id="CHEBI:32955"/>
        <dbReference type="ChEBI" id="CHEBI:140594"/>
        <dbReference type="EC" id="3.3.2.10"/>
    </reaction>
    <physiologicalReaction direction="left-to-right" evidence="6">
        <dbReference type="Rhea" id="RHEA:19038"/>
    </physiologicalReaction>
</comment>
<organism evidence="10">
    <name type="scientific">Salix viminalis</name>
    <name type="common">Common osier</name>
    <name type="synonym">Basket willow</name>
    <dbReference type="NCBI Taxonomy" id="40686"/>
    <lineage>
        <taxon>Eukaryota</taxon>
        <taxon>Viridiplantae</taxon>
        <taxon>Streptophyta</taxon>
        <taxon>Embryophyta</taxon>
        <taxon>Tracheophyta</taxon>
        <taxon>Spermatophyta</taxon>
        <taxon>Magnoliopsida</taxon>
        <taxon>eudicotyledons</taxon>
        <taxon>Gunneridae</taxon>
        <taxon>Pentapetalae</taxon>
        <taxon>rosids</taxon>
        <taxon>fabids</taxon>
        <taxon>Malpighiales</taxon>
        <taxon>Salicaceae</taxon>
        <taxon>Saliceae</taxon>
        <taxon>Salix</taxon>
    </lineage>
</organism>
<evidence type="ECO:0000256" key="8">
    <source>
        <dbReference type="ARBA" id="ARBA00093212"/>
    </source>
</evidence>
<proteinExistence type="inferred from homology"/>
<comment type="subunit">
    <text evidence="2">Homodimer.</text>
</comment>